<protein>
    <submittedName>
        <fullName evidence="2">Uncharacterized protein</fullName>
    </submittedName>
</protein>
<sequence length="151" mass="16428">MSRPCHRRLQRPNWVVGREPDDKYFKIGEDREVGRPCEDDGDVSLKLVKLDGGPSGAPRAGTRRQGCARAWDNGDLKVHLEKYEESAGKIAPKSGNAESREHWEHSASSRLPAASVFSKEASAGECSNLSSPARLPGGEATGDRQTMAVNE</sequence>
<accession>A0A5C3N273</accession>
<dbReference type="AlphaFoldDB" id="A0A5C3N273"/>
<proteinExistence type="predicted"/>
<gene>
    <name evidence="2" type="ORF">OE88DRAFT_1530791</name>
</gene>
<organism evidence="2 3">
    <name type="scientific">Heliocybe sulcata</name>
    <dbReference type="NCBI Taxonomy" id="5364"/>
    <lineage>
        <taxon>Eukaryota</taxon>
        <taxon>Fungi</taxon>
        <taxon>Dikarya</taxon>
        <taxon>Basidiomycota</taxon>
        <taxon>Agaricomycotina</taxon>
        <taxon>Agaricomycetes</taxon>
        <taxon>Gloeophyllales</taxon>
        <taxon>Gloeophyllaceae</taxon>
        <taxon>Heliocybe</taxon>
    </lineage>
</organism>
<evidence type="ECO:0000256" key="1">
    <source>
        <dbReference type="SAM" id="MobiDB-lite"/>
    </source>
</evidence>
<name>A0A5C3N273_9AGAM</name>
<feature type="region of interest" description="Disordered" evidence="1">
    <location>
        <begin position="86"/>
        <end position="151"/>
    </location>
</feature>
<evidence type="ECO:0000313" key="2">
    <source>
        <dbReference type="EMBL" id="TFK51313.1"/>
    </source>
</evidence>
<evidence type="ECO:0000313" key="3">
    <source>
        <dbReference type="Proteomes" id="UP000305948"/>
    </source>
</evidence>
<dbReference type="EMBL" id="ML213511">
    <property type="protein sequence ID" value="TFK51313.1"/>
    <property type="molecule type" value="Genomic_DNA"/>
</dbReference>
<dbReference type="Proteomes" id="UP000305948">
    <property type="component" value="Unassembled WGS sequence"/>
</dbReference>
<feature type="compositionally biased region" description="Basic and acidic residues" evidence="1">
    <location>
        <begin position="98"/>
        <end position="107"/>
    </location>
</feature>
<keyword evidence="3" id="KW-1185">Reference proteome</keyword>
<reference evidence="2 3" key="1">
    <citation type="journal article" date="2019" name="Nat. Ecol. Evol.">
        <title>Megaphylogeny resolves global patterns of mushroom evolution.</title>
        <authorList>
            <person name="Varga T."/>
            <person name="Krizsan K."/>
            <person name="Foldi C."/>
            <person name="Dima B."/>
            <person name="Sanchez-Garcia M."/>
            <person name="Sanchez-Ramirez S."/>
            <person name="Szollosi G.J."/>
            <person name="Szarkandi J.G."/>
            <person name="Papp V."/>
            <person name="Albert L."/>
            <person name="Andreopoulos W."/>
            <person name="Angelini C."/>
            <person name="Antonin V."/>
            <person name="Barry K.W."/>
            <person name="Bougher N.L."/>
            <person name="Buchanan P."/>
            <person name="Buyck B."/>
            <person name="Bense V."/>
            <person name="Catcheside P."/>
            <person name="Chovatia M."/>
            <person name="Cooper J."/>
            <person name="Damon W."/>
            <person name="Desjardin D."/>
            <person name="Finy P."/>
            <person name="Geml J."/>
            <person name="Haridas S."/>
            <person name="Hughes K."/>
            <person name="Justo A."/>
            <person name="Karasinski D."/>
            <person name="Kautmanova I."/>
            <person name="Kiss B."/>
            <person name="Kocsube S."/>
            <person name="Kotiranta H."/>
            <person name="LaButti K.M."/>
            <person name="Lechner B.E."/>
            <person name="Liimatainen K."/>
            <person name="Lipzen A."/>
            <person name="Lukacs Z."/>
            <person name="Mihaltcheva S."/>
            <person name="Morgado L.N."/>
            <person name="Niskanen T."/>
            <person name="Noordeloos M.E."/>
            <person name="Ohm R.A."/>
            <person name="Ortiz-Santana B."/>
            <person name="Ovrebo C."/>
            <person name="Racz N."/>
            <person name="Riley R."/>
            <person name="Savchenko A."/>
            <person name="Shiryaev A."/>
            <person name="Soop K."/>
            <person name="Spirin V."/>
            <person name="Szebenyi C."/>
            <person name="Tomsovsky M."/>
            <person name="Tulloss R.E."/>
            <person name="Uehling J."/>
            <person name="Grigoriev I.V."/>
            <person name="Vagvolgyi C."/>
            <person name="Papp T."/>
            <person name="Martin F.M."/>
            <person name="Miettinen O."/>
            <person name="Hibbett D.S."/>
            <person name="Nagy L.G."/>
        </authorList>
    </citation>
    <scope>NUCLEOTIDE SEQUENCE [LARGE SCALE GENOMIC DNA]</scope>
    <source>
        <strain evidence="2 3">OMC1185</strain>
    </source>
</reference>